<dbReference type="GO" id="GO:0006788">
    <property type="term" value="P:heme oxidation"/>
    <property type="evidence" value="ECO:0007669"/>
    <property type="project" value="InterPro"/>
</dbReference>
<comment type="caution">
    <text evidence="1">The sequence shown here is derived from an EMBL/GenBank/DDBJ whole genome shotgun (WGS) entry which is preliminary data.</text>
</comment>
<dbReference type="InterPro" id="IPR016084">
    <property type="entry name" value="Haem_Oase-like_multi-hlx"/>
</dbReference>
<dbReference type="Gene3D" id="1.20.910.10">
    <property type="entry name" value="Heme oxygenase-like"/>
    <property type="match status" value="1"/>
</dbReference>
<gene>
    <name evidence="1" type="ORF">G3574_18940</name>
</gene>
<dbReference type="InterPro" id="IPR016053">
    <property type="entry name" value="Haem_Oase-like"/>
</dbReference>
<accession>A0A6B3SQY3</accession>
<dbReference type="AlphaFoldDB" id="A0A6B3SQY3"/>
<dbReference type="CDD" id="cd19166">
    <property type="entry name" value="HemeO-bac"/>
    <property type="match status" value="1"/>
</dbReference>
<dbReference type="Proteomes" id="UP000482155">
    <property type="component" value="Unassembled WGS sequence"/>
</dbReference>
<dbReference type="EMBL" id="JAAIVB010000068">
    <property type="protein sequence ID" value="NEX63163.1"/>
    <property type="molecule type" value="Genomic_DNA"/>
</dbReference>
<organism evidence="1 2">
    <name type="scientific">Noviherbaspirillum galbum</name>
    <dbReference type="NCBI Taxonomy" id="2709383"/>
    <lineage>
        <taxon>Bacteria</taxon>
        <taxon>Pseudomonadati</taxon>
        <taxon>Pseudomonadota</taxon>
        <taxon>Betaproteobacteria</taxon>
        <taxon>Burkholderiales</taxon>
        <taxon>Oxalobacteraceae</taxon>
        <taxon>Noviherbaspirillum</taxon>
    </lineage>
</organism>
<name>A0A6B3SQY3_9BURK</name>
<evidence type="ECO:0000313" key="2">
    <source>
        <dbReference type="Proteomes" id="UP000482155"/>
    </source>
</evidence>
<evidence type="ECO:0000313" key="1">
    <source>
        <dbReference type="EMBL" id="NEX63163.1"/>
    </source>
</evidence>
<dbReference type="Pfam" id="PF01126">
    <property type="entry name" value="Heme_oxygenase"/>
    <property type="match status" value="1"/>
</dbReference>
<dbReference type="SUPFAM" id="SSF48613">
    <property type="entry name" value="Heme oxygenase-like"/>
    <property type="match status" value="1"/>
</dbReference>
<sequence>MSESISPALMELRRATSSLHEQLENLLDINREGAGRDEYLSYLEDMLGWLKAVEPALWNMPWPAVVAARERAGKLERIEADLRWSGMSSEEIHRLPVADFRPSFERAEARYGIAYVVEGAQLGVRVLARRLAPALDGWEPVWLQGYGEQSSLRWKTFVACAEAELQGAQARQAAAEYARQAFSSLLEWFTIRREARRNDMTMRPTAWR</sequence>
<reference evidence="1 2" key="1">
    <citation type="submission" date="2020-02" db="EMBL/GenBank/DDBJ databases">
        <authorList>
            <person name="Kim M.K."/>
        </authorList>
    </citation>
    <scope>NUCLEOTIDE SEQUENCE [LARGE SCALE GENOMIC DNA]</scope>
    <source>
        <strain evidence="1 2">17J57-3</strain>
    </source>
</reference>
<proteinExistence type="predicted"/>
<dbReference type="RefSeq" id="WP_163966695.1">
    <property type="nucleotide sequence ID" value="NZ_JAAIVB010000068.1"/>
</dbReference>
<dbReference type="GO" id="GO:0004392">
    <property type="term" value="F:heme oxygenase (decyclizing) activity"/>
    <property type="evidence" value="ECO:0007669"/>
    <property type="project" value="InterPro"/>
</dbReference>
<keyword evidence="2" id="KW-1185">Reference proteome</keyword>
<protein>
    <submittedName>
        <fullName evidence="1">Biliverdin-producing heme oxygenase</fullName>
    </submittedName>
</protein>